<sequence>MKRLGLICVLALMASGCASYEGTDYEGQSPRERFLETVAPEGMRRVCTSEPVLGTNRREQVCTNVPEDDADETN</sequence>
<proteinExistence type="predicted"/>
<gene>
    <name evidence="2" type="ORF">C7435_2398</name>
</gene>
<feature type="signal peptide" evidence="1">
    <location>
        <begin position="1"/>
        <end position="20"/>
    </location>
</feature>
<protein>
    <recommendedName>
        <fullName evidence="4">Lipoprotein</fullName>
    </recommendedName>
</protein>
<name>A0A495D317_9PROT</name>
<evidence type="ECO:0000256" key="1">
    <source>
        <dbReference type="SAM" id="SignalP"/>
    </source>
</evidence>
<organism evidence="2 3">
    <name type="scientific">Maricaulis maris</name>
    <dbReference type="NCBI Taxonomy" id="74318"/>
    <lineage>
        <taxon>Bacteria</taxon>
        <taxon>Pseudomonadati</taxon>
        <taxon>Pseudomonadota</taxon>
        <taxon>Alphaproteobacteria</taxon>
        <taxon>Maricaulales</taxon>
        <taxon>Maricaulaceae</taxon>
        <taxon>Maricaulis</taxon>
    </lineage>
</organism>
<evidence type="ECO:0000313" key="3">
    <source>
        <dbReference type="Proteomes" id="UP000273675"/>
    </source>
</evidence>
<dbReference type="RefSeq" id="WP_075191582.1">
    <property type="nucleotide sequence ID" value="NZ_RBIM01000005.1"/>
</dbReference>
<dbReference type="PROSITE" id="PS51257">
    <property type="entry name" value="PROKAR_LIPOPROTEIN"/>
    <property type="match status" value="1"/>
</dbReference>
<keyword evidence="1" id="KW-0732">Signal</keyword>
<evidence type="ECO:0008006" key="4">
    <source>
        <dbReference type="Google" id="ProtNLM"/>
    </source>
</evidence>
<feature type="chain" id="PRO_5019734631" description="Lipoprotein" evidence="1">
    <location>
        <begin position="21"/>
        <end position="74"/>
    </location>
</feature>
<comment type="caution">
    <text evidence="2">The sequence shown here is derived from an EMBL/GenBank/DDBJ whole genome shotgun (WGS) entry which is preliminary data.</text>
</comment>
<evidence type="ECO:0000313" key="2">
    <source>
        <dbReference type="EMBL" id="RKQ96146.1"/>
    </source>
</evidence>
<accession>A0A495D317</accession>
<dbReference type="Proteomes" id="UP000273675">
    <property type="component" value="Unassembled WGS sequence"/>
</dbReference>
<dbReference type="AlphaFoldDB" id="A0A495D317"/>
<reference evidence="2 3" key="1">
    <citation type="submission" date="2018-10" db="EMBL/GenBank/DDBJ databases">
        <title>Genomic Encyclopedia of Type Strains, Phase IV (KMG-IV): sequencing the most valuable type-strain genomes for metagenomic binning, comparative biology and taxonomic classification.</title>
        <authorList>
            <person name="Goeker M."/>
        </authorList>
    </citation>
    <scope>NUCLEOTIDE SEQUENCE [LARGE SCALE GENOMIC DNA]</scope>
    <source>
        <strain evidence="2 3">DSM 4734</strain>
    </source>
</reference>
<dbReference type="EMBL" id="RBIM01000005">
    <property type="protein sequence ID" value="RKQ96146.1"/>
    <property type="molecule type" value="Genomic_DNA"/>
</dbReference>